<keyword evidence="2" id="KW-1185">Reference proteome</keyword>
<proteinExistence type="predicted"/>
<dbReference type="EMBL" id="CP115149">
    <property type="protein sequence ID" value="WBL34920.1"/>
    <property type="molecule type" value="Genomic_DNA"/>
</dbReference>
<accession>A0ABY7M3F9</accession>
<protein>
    <recommendedName>
        <fullName evidence="3">Roadblock/LAMTOR2 domain-containing protein</fullName>
    </recommendedName>
</protein>
<name>A0ABY7M3F9_9CHLR</name>
<dbReference type="RefSeq" id="WP_270055448.1">
    <property type="nucleotide sequence ID" value="NZ_CP115149.1"/>
</dbReference>
<evidence type="ECO:0008006" key="3">
    <source>
        <dbReference type="Google" id="ProtNLM"/>
    </source>
</evidence>
<evidence type="ECO:0000313" key="1">
    <source>
        <dbReference type="EMBL" id="WBL34920.1"/>
    </source>
</evidence>
<evidence type="ECO:0000313" key="2">
    <source>
        <dbReference type="Proteomes" id="UP001212803"/>
    </source>
</evidence>
<dbReference type="SUPFAM" id="SSF103196">
    <property type="entry name" value="Roadblock/LC7 domain"/>
    <property type="match status" value="1"/>
</dbReference>
<dbReference type="Proteomes" id="UP001212803">
    <property type="component" value="Chromosome"/>
</dbReference>
<reference evidence="1 2" key="1">
    <citation type="journal article" date="2023" name="ISME J.">
        <title>Thermophilic Dehalococcoidia with unusual traits shed light on an unexpected past.</title>
        <authorList>
            <person name="Palmer M."/>
            <person name="Covington J.K."/>
            <person name="Zhou E.M."/>
            <person name="Thomas S.C."/>
            <person name="Habib N."/>
            <person name="Seymour C.O."/>
            <person name="Lai D."/>
            <person name="Johnston J."/>
            <person name="Hashimi A."/>
            <person name="Jiao J.Y."/>
            <person name="Muok A.R."/>
            <person name="Liu L."/>
            <person name="Xian W.D."/>
            <person name="Zhi X.Y."/>
            <person name="Li M.M."/>
            <person name="Silva L.P."/>
            <person name="Bowen B.P."/>
            <person name="Louie K."/>
            <person name="Briegel A."/>
            <person name="Pett-Ridge J."/>
            <person name="Weber P.K."/>
            <person name="Tocheva E.I."/>
            <person name="Woyke T."/>
            <person name="Northen T.R."/>
            <person name="Mayali X."/>
            <person name="Li W.J."/>
            <person name="Hedlund B.P."/>
        </authorList>
    </citation>
    <scope>NUCLEOTIDE SEQUENCE [LARGE SCALE GENOMIC DNA]</scope>
    <source>
        <strain evidence="1 2">YIM 72310</strain>
    </source>
</reference>
<organism evidence="1 2">
    <name type="scientific">Tepidiforma flava</name>
    <dbReference type="NCBI Taxonomy" id="3004094"/>
    <lineage>
        <taxon>Bacteria</taxon>
        <taxon>Bacillati</taxon>
        <taxon>Chloroflexota</taxon>
        <taxon>Tepidiformia</taxon>
        <taxon>Tepidiformales</taxon>
        <taxon>Tepidiformaceae</taxon>
        <taxon>Tepidiforma</taxon>
    </lineage>
</organism>
<gene>
    <name evidence="1" type="ORF">O0235_08950</name>
</gene>
<sequence>MEREIEQLTALPAVEGAFLCDNRGDVIVSSDPAVLATVTMNTIGREIGRAFVALQAAGFQASRIDLTYDSWRLLAQDIGDAVLFVIAQPAVDMAIVRMTADVVTAAWKKDPAAQKRLQKHRSERAQLVNRTALDPGSWLSWNVIAQRSQ</sequence>